<comment type="caution">
    <text evidence="2">The sequence shown here is derived from an EMBL/GenBank/DDBJ whole genome shotgun (WGS) entry which is preliminary data.</text>
</comment>
<evidence type="ECO:0000313" key="3">
    <source>
        <dbReference type="Proteomes" id="UP001153642"/>
    </source>
</evidence>
<dbReference type="RefSeq" id="WP_277900029.1">
    <property type="nucleotide sequence ID" value="NZ_JAPMUA010000003.1"/>
</dbReference>
<evidence type="ECO:0000313" key="2">
    <source>
        <dbReference type="EMBL" id="MDG3586058.1"/>
    </source>
</evidence>
<dbReference type="InterPro" id="IPR011989">
    <property type="entry name" value="ARM-like"/>
</dbReference>
<feature type="transmembrane region" description="Helical" evidence="1">
    <location>
        <begin position="20"/>
        <end position="41"/>
    </location>
</feature>
<gene>
    <name evidence="2" type="ORF">OSR52_09270</name>
</gene>
<dbReference type="Gene3D" id="1.25.10.10">
    <property type="entry name" value="Leucine-rich Repeat Variant"/>
    <property type="match status" value="1"/>
</dbReference>
<reference evidence="2" key="1">
    <citation type="submission" date="2022-11" db="EMBL/GenBank/DDBJ databases">
        <title>High-quality draft genome sequence of Galbibacter sp. strain CMA-7.</title>
        <authorList>
            <person name="Wei L."/>
            <person name="Dong C."/>
            <person name="Shao Z."/>
        </authorList>
    </citation>
    <scope>NUCLEOTIDE SEQUENCE</scope>
    <source>
        <strain evidence="2">CMA-7</strain>
    </source>
</reference>
<keyword evidence="1" id="KW-1133">Transmembrane helix</keyword>
<dbReference type="SUPFAM" id="SSF48371">
    <property type="entry name" value="ARM repeat"/>
    <property type="match status" value="1"/>
</dbReference>
<dbReference type="Proteomes" id="UP001153642">
    <property type="component" value="Unassembled WGS sequence"/>
</dbReference>
<proteinExistence type="predicted"/>
<keyword evidence="1" id="KW-0812">Transmembrane</keyword>
<protein>
    <submittedName>
        <fullName evidence="2">HEAT repeat domain-containing protein</fullName>
    </submittedName>
</protein>
<keyword evidence="1" id="KW-0472">Membrane</keyword>
<sequence length="334" mass="40001">MNSLEHIVNDWPWILKLNALFIVLFLVFIIMVICSLVYLRIYKNQRERHKISYQENADEFLNNYMFNDDFDIKNEIETFKSKHLNTPLKKKITLRQILIYNENFKGESSVLIKKVFQELELDQFVFNILKKGSWYAKARAIYVLSELLVKEPRLVSPYLNAKHEEVREQAIYYFLKTATNNPLSFFKNLKTELTLWELVYIEDSIKYAYTGETPDFSIWLDHHLITIRIFSIKMIQQFNQFENIPKIIPFLYHENPHVRKETIRALYKLHYEALLEKVIPSFKDEEEVVKSEIIKAIQALGRIDQLKELKSLISNQDKRTELTYLQVEKNFMIN</sequence>
<dbReference type="InterPro" id="IPR016024">
    <property type="entry name" value="ARM-type_fold"/>
</dbReference>
<accession>A0ABT6FS12</accession>
<name>A0ABT6FS12_9FLAO</name>
<keyword evidence="3" id="KW-1185">Reference proteome</keyword>
<dbReference type="Pfam" id="PF13646">
    <property type="entry name" value="HEAT_2"/>
    <property type="match status" value="1"/>
</dbReference>
<organism evidence="2 3">
    <name type="scientific">Galbibacter pacificus</name>
    <dbReference type="NCBI Taxonomy" id="2996052"/>
    <lineage>
        <taxon>Bacteria</taxon>
        <taxon>Pseudomonadati</taxon>
        <taxon>Bacteroidota</taxon>
        <taxon>Flavobacteriia</taxon>
        <taxon>Flavobacteriales</taxon>
        <taxon>Flavobacteriaceae</taxon>
        <taxon>Galbibacter</taxon>
    </lineage>
</organism>
<evidence type="ECO:0000256" key="1">
    <source>
        <dbReference type="SAM" id="Phobius"/>
    </source>
</evidence>
<dbReference type="EMBL" id="JAPMUA010000003">
    <property type="protein sequence ID" value="MDG3586058.1"/>
    <property type="molecule type" value="Genomic_DNA"/>
</dbReference>